<dbReference type="RefSeq" id="WP_145195228.1">
    <property type="nucleotide sequence ID" value="NZ_CP036434.1"/>
</dbReference>
<gene>
    <name evidence="3" type="ORF">Poly30_12030</name>
</gene>
<dbReference type="AlphaFoldDB" id="A0A518ENN4"/>
<evidence type="ECO:0000313" key="4">
    <source>
        <dbReference type="Proteomes" id="UP000320390"/>
    </source>
</evidence>
<dbReference type="InterPro" id="IPR015797">
    <property type="entry name" value="NUDIX_hydrolase-like_dom_sf"/>
</dbReference>
<organism evidence="3 4">
    <name type="scientific">Saltatorellus ferox</name>
    <dbReference type="NCBI Taxonomy" id="2528018"/>
    <lineage>
        <taxon>Bacteria</taxon>
        <taxon>Pseudomonadati</taxon>
        <taxon>Planctomycetota</taxon>
        <taxon>Planctomycetia</taxon>
        <taxon>Planctomycetia incertae sedis</taxon>
        <taxon>Saltatorellus</taxon>
    </lineage>
</organism>
<dbReference type="OrthoDB" id="6192248at2"/>
<dbReference type="SUPFAM" id="SSF55811">
    <property type="entry name" value="Nudix"/>
    <property type="match status" value="1"/>
</dbReference>
<dbReference type="Gene3D" id="3.90.79.10">
    <property type="entry name" value="Nucleoside Triphosphate Pyrophosphohydrolase"/>
    <property type="match status" value="1"/>
</dbReference>
<feature type="domain" description="Nudix hydrolase" evidence="2">
    <location>
        <begin position="54"/>
        <end position="213"/>
    </location>
</feature>
<name>A0A518ENN4_9BACT</name>
<reference evidence="3 4" key="1">
    <citation type="submission" date="2019-02" db="EMBL/GenBank/DDBJ databases">
        <title>Deep-cultivation of Planctomycetes and their phenomic and genomic characterization uncovers novel biology.</title>
        <authorList>
            <person name="Wiegand S."/>
            <person name="Jogler M."/>
            <person name="Boedeker C."/>
            <person name="Pinto D."/>
            <person name="Vollmers J."/>
            <person name="Rivas-Marin E."/>
            <person name="Kohn T."/>
            <person name="Peeters S.H."/>
            <person name="Heuer A."/>
            <person name="Rast P."/>
            <person name="Oberbeckmann S."/>
            <person name="Bunk B."/>
            <person name="Jeske O."/>
            <person name="Meyerdierks A."/>
            <person name="Storesund J.E."/>
            <person name="Kallscheuer N."/>
            <person name="Luecker S."/>
            <person name="Lage O.M."/>
            <person name="Pohl T."/>
            <person name="Merkel B.J."/>
            <person name="Hornburger P."/>
            <person name="Mueller R.-W."/>
            <person name="Bruemmer F."/>
            <person name="Labrenz M."/>
            <person name="Spormann A.M."/>
            <person name="Op den Camp H."/>
            <person name="Overmann J."/>
            <person name="Amann R."/>
            <person name="Jetten M.S.M."/>
            <person name="Mascher T."/>
            <person name="Medema M.H."/>
            <person name="Devos D.P."/>
            <person name="Kaster A.-K."/>
            <person name="Ovreas L."/>
            <person name="Rohde M."/>
            <person name="Galperin M.Y."/>
            <person name="Jogler C."/>
        </authorList>
    </citation>
    <scope>NUCLEOTIDE SEQUENCE [LARGE SCALE GENOMIC DNA]</scope>
    <source>
        <strain evidence="3 4">Poly30</strain>
    </source>
</reference>
<evidence type="ECO:0000259" key="2">
    <source>
        <dbReference type="PROSITE" id="PS51462"/>
    </source>
</evidence>
<dbReference type="Proteomes" id="UP000320390">
    <property type="component" value="Chromosome"/>
</dbReference>
<dbReference type="CDD" id="cd03424">
    <property type="entry name" value="NUDIX_ADPRase_Nudt5_UGPPase_Nudt14"/>
    <property type="match status" value="1"/>
</dbReference>
<evidence type="ECO:0000313" key="3">
    <source>
        <dbReference type="EMBL" id="QDV05702.1"/>
    </source>
</evidence>
<accession>A0A518ENN4</accession>
<sequence length="266" mass="29538">MSNRDLKAMEIVEDRTAEARCDQGFLTLRRLRLRNAYSDGTYSEPYPCDVVERPGSDAVVSVLYERFEGRVRVLLREASRAPIYLRREKSFVHPDPREYRSILEVVAGMVEASDPPGAEGLQRRAAAEAHEEGGLRVREASLVPLGGETFASPGTTDEKIYFCAAEAALDERGEPTGDGSVMEEWSRVHLFDLRDAIEMCRDGRIPDMKTEVALLRLADHVGFVPALDCFTRNLPAELQARFQPLGLQRAPDAPDAPEAPEAPEPA</sequence>
<protein>
    <submittedName>
        <fullName evidence="3">ADP-ribose pyrophosphatase NudF</fullName>
    </submittedName>
</protein>
<evidence type="ECO:0000256" key="1">
    <source>
        <dbReference type="SAM" id="MobiDB-lite"/>
    </source>
</evidence>
<dbReference type="InterPro" id="IPR000086">
    <property type="entry name" value="NUDIX_hydrolase_dom"/>
</dbReference>
<dbReference type="EMBL" id="CP036434">
    <property type="protein sequence ID" value="QDV05702.1"/>
    <property type="molecule type" value="Genomic_DNA"/>
</dbReference>
<dbReference type="PROSITE" id="PS51462">
    <property type="entry name" value="NUDIX"/>
    <property type="match status" value="1"/>
</dbReference>
<proteinExistence type="predicted"/>
<feature type="region of interest" description="Disordered" evidence="1">
    <location>
        <begin position="245"/>
        <end position="266"/>
    </location>
</feature>
<keyword evidence="4" id="KW-1185">Reference proteome</keyword>